<dbReference type="Pfam" id="PF02949">
    <property type="entry name" value="7tm_6"/>
    <property type="match status" value="2"/>
</dbReference>
<evidence type="ECO:0000313" key="11">
    <source>
        <dbReference type="EMBL" id="KAJ3660222.1"/>
    </source>
</evidence>
<accession>A0AA38IUQ6</accession>
<feature type="transmembrane region" description="Helical" evidence="10">
    <location>
        <begin position="581"/>
        <end position="599"/>
    </location>
</feature>
<reference evidence="11" key="1">
    <citation type="journal article" date="2023" name="G3 (Bethesda)">
        <title>Whole genome assemblies of Zophobas morio and Tenebrio molitor.</title>
        <authorList>
            <person name="Kaur S."/>
            <person name="Stinson S.A."/>
            <person name="diCenzo G.C."/>
        </authorList>
    </citation>
    <scope>NUCLEOTIDE SEQUENCE</scope>
    <source>
        <strain evidence="11">QUZm001</strain>
    </source>
</reference>
<feature type="transmembrane region" description="Helical" evidence="10">
    <location>
        <begin position="108"/>
        <end position="135"/>
    </location>
</feature>
<dbReference type="Proteomes" id="UP001168821">
    <property type="component" value="Unassembled WGS sequence"/>
</dbReference>
<gene>
    <name evidence="11" type="ORF">Zmor_004685</name>
</gene>
<keyword evidence="4 10" id="KW-0812">Transmembrane</keyword>
<evidence type="ECO:0000256" key="2">
    <source>
        <dbReference type="ARBA" id="ARBA00022475"/>
    </source>
</evidence>
<evidence type="ECO:0000256" key="8">
    <source>
        <dbReference type="ARBA" id="ARBA00023170"/>
    </source>
</evidence>
<dbReference type="PANTHER" id="PTHR21137">
    <property type="entry name" value="ODORANT RECEPTOR"/>
    <property type="match status" value="1"/>
</dbReference>
<keyword evidence="2" id="KW-1003">Cell membrane</keyword>
<evidence type="ECO:0000256" key="1">
    <source>
        <dbReference type="ARBA" id="ARBA00004651"/>
    </source>
</evidence>
<feature type="transmembrane region" description="Helical" evidence="10">
    <location>
        <begin position="412"/>
        <end position="436"/>
    </location>
</feature>
<evidence type="ECO:0000256" key="4">
    <source>
        <dbReference type="ARBA" id="ARBA00022692"/>
    </source>
</evidence>
<feature type="transmembrane region" description="Helical" evidence="10">
    <location>
        <begin position="58"/>
        <end position="77"/>
    </location>
</feature>
<evidence type="ECO:0000256" key="7">
    <source>
        <dbReference type="ARBA" id="ARBA00023136"/>
    </source>
</evidence>
<protein>
    <recommendedName>
        <fullName evidence="13">Odorant receptor</fullName>
    </recommendedName>
</protein>
<comment type="subcellular location">
    <subcellularLocation>
        <location evidence="1">Cell membrane</location>
        <topology evidence="1">Multi-pass membrane protein</topology>
    </subcellularLocation>
</comment>
<dbReference type="PANTHER" id="PTHR21137:SF35">
    <property type="entry name" value="ODORANT RECEPTOR 19A-RELATED"/>
    <property type="match status" value="1"/>
</dbReference>
<dbReference type="GO" id="GO:0004984">
    <property type="term" value="F:olfactory receptor activity"/>
    <property type="evidence" value="ECO:0007669"/>
    <property type="project" value="InterPro"/>
</dbReference>
<feature type="transmembrane region" description="Helical" evidence="10">
    <location>
        <begin position="245"/>
        <end position="266"/>
    </location>
</feature>
<dbReference type="AlphaFoldDB" id="A0AA38IUQ6"/>
<feature type="transmembrane region" description="Helical" evidence="10">
    <location>
        <begin position="461"/>
        <end position="489"/>
    </location>
</feature>
<evidence type="ECO:0000256" key="10">
    <source>
        <dbReference type="SAM" id="Phobius"/>
    </source>
</evidence>
<feature type="transmembrane region" description="Helical" evidence="10">
    <location>
        <begin position="347"/>
        <end position="367"/>
    </location>
</feature>
<feature type="transmembrane region" description="Helical" evidence="10">
    <location>
        <begin position="25"/>
        <end position="46"/>
    </location>
</feature>
<keyword evidence="12" id="KW-1185">Reference proteome</keyword>
<organism evidence="11 12">
    <name type="scientific">Zophobas morio</name>
    <dbReference type="NCBI Taxonomy" id="2755281"/>
    <lineage>
        <taxon>Eukaryota</taxon>
        <taxon>Metazoa</taxon>
        <taxon>Ecdysozoa</taxon>
        <taxon>Arthropoda</taxon>
        <taxon>Hexapoda</taxon>
        <taxon>Insecta</taxon>
        <taxon>Pterygota</taxon>
        <taxon>Neoptera</taxon>
        <taxon>Endopterygota</taxon>
        <taxon>Coleoptera</taxon>
        <taxon>Polyphaga</taxon>
        <taxon>Cucujiformia</taxon>
        <taxon>Tenebrionidae</taxon>
        <taxon>Zophobas</taxon>
    </lineage>
</organism>
<evidence type="ECO:0000256" key="5">
    <source>
        <dbReference type="ARBA" id="ARBA00022725"/>
    </source>
</evidence>
<keyword evidence="3" id="KW-0716">Sensory transduction</keyword>
<keyword evidence="6 10" id="KW-1133">Transmembrane helix</keyword>
<dbReference type="InterPro" id="IPR004117">
    <property type="entry name" value="7tm6_olfct_rcpt"/>
</dbReference>
<keyword evidence="8" id="KW-0675">Receptor</keyword>
<evidence type="ECO:0000256" key="9">
    <source>
        <dbReference type="ARBA" id="ARBA00023224"/>
    </source>
</evidence>
<feature type="transmembrane region" description="Helical" evidence="10">
    <location>
        <begin position="155"/>
        <end position="184"/>
    </location>
</feature>
<sequence>MQVQDYMFICHLLTVDLYEIKIVRLYLLLIKLSISPLILLQSYFFLEKFELKYFSQYAPIYIIYVYGMLCLFCQPYITRNITKKVHQIQIWQIEDATEEIREKMKQTWFIITFCILLSLGAHCIVFVSCVLPTPYDNDIIWAYKLINVYFPQWESLLVWCLIKPTMFTLGFLSLSVPVFAIYYYHGHINLQKHMFKHHLQNINPNPGSANYHQEVNRRLLLCVRSHTRVVKYGSKILRHAQIYVLPYKIIGTAYMAGLVLLCFTFEGPLSSQYFRLAAHVVTSGITSIGFVVSGQGIEDLSPEVFETLCELDWCDWDQRNKRIYLIFLTSTNKIFKIKYSDNISLNYALGIQTIKAIFSAMSIIYSLQRQKAHMCMICQPYITSMITKKVHQIQIWQIEDAPEEIQEKMKQIWFVITLCMLLSITSGIVLSISYVIPTAQDNDFIWAFKLASVYFPQWETLLVWCLMKPTIFIVIYVGVCIPAFAIYYYHGHISLQKYMFKHYLRNINPNASPTNYHQEVNEKLLFCVRSHTRVFKYGFKILQFAQIFVLPFRIVGVAFMASIVMLYFTFEGSFASQYFRIAAHMVAAVITLVGCVVSGQGIEDLSPEIADELYEIDWLDWDQRNKRIYLIFLTSTTKVFKIKYSENISLNYKLNL</sequence>
<name>A0AA38IUQ6_9CUCU</name>
<keyword evidence="7 10" id="KW-0472">Membrane</keyword>
<dbReference type="GO" id="GO:0007165">
    <property type="term" value="P:signal transduction"/>
    <property type="evidence" value="ECO:0007669"/>
    <property type="project" value="UniProtKB-KW"/>
</dbReference>
<dbReference type="EMBL" id="JALNTZ010000002">
    <property type="protein sequence ID" value="KAJ3660222.1"/>
    <property type="molecule type" value="Genomic_DNA"/>
</dbReference>
<keyword evidence="9" id="KW-0807">Transducer</keyword>
<feature type="transmembrane region" description="Helical" evidence="10">
    <location>
        <begin position="547"/>
        <end position="569"/>
    </location>
</feature>
<evidence type="ECO:0000256" key="3">
    <source>
        <dbReference type="ARBA" id="ARBA00022606"/>
    </source>
</evidence>
<evidence type="ECO:0000313" key="12">
    <source>
        <dbReference type="Proteomes" id="UP001168821"/>
    </source>
</evidence>
<dbReference type="GO" id="GO:0005886">
    <property type="term" value="C:plasma membrane"/>
    <property type="evidence" value="ECO:0007669"/>
    <property type="project" value="UniProtKB-SubCell"/>
</dbReference>
<evidence type="ECO:0000256" key="6">
    <source>
        <dbReference type="ARBA" id="ARBA00022989"/>
    </source>
</evidence>
<comment type="caution">
    <text evidence="11">The sequence shown here is derived from an EMBL/GenBank/DDBJ whole genome shotgun (WGS) entry which is preliminary data.</text>
</comment>
<evidence type="ECO:0008006" key="13">
    <source>
        <dbReference type="Google" id="ProtNLM"/>
    </source>
</evidence>
<dbReference type="GO" id="GO:0005549">
    <property type="term" value="F:odorant binding"/>
    <property type="evidence" value="ECO:0007669"/>
    <property type="project" value="InterPro"/>
</dbReference>
<proteinExistence type="predicted"/>
<keyword evidence="5" id="KW-0552">Olfaction</keyword>